<organism evidence="2 3">
    <name type="scientific">Microbacterium saccharophilum</name>
    <dbReference type="NCBI Taxonomy" id="1213358"/>
    <lineage>
        <taxon>Bacteria</taxon>
        <taxon>Bacillati</taxon>
        <taxon>Actinomycetota</taxon>
        <taxon>Actinomycetes</taxon>
        <taxon>Micrococcales</taxon>
        <taxon>Microbacteriaceae</taxon>
        <taxon>Microbacterium</taxon>
    </lineage>
</organism>
<protein>
    <submittedName>
        <fullName evidence="2">Uncharacterized protein</fullName>
    </submittedName>
</protein>
<keyword evidence="1" id="KW-0472">Membrane</keyword>
<keyword evidence="1" id="KW-1133">Transmembrane helix</keyword>
<dbReference type="Proteomes" id="UP000198702">
    <property type="component" value="Unassembled WGS sequence"/>
</dbReference>
<evidence type="ECO:0000256" key="1">
    <source>
        <dbReference type="SAM" id="Phobius"/>
    </source>
</evidence>
<evidence type="ECO:0000313" key="2">
    <source>
        <dbReference type="EMBL" id="SFI33440.1"/>
    </source>
</evidence>
<feature type="transmembrane region" description="Helical" evidence="1">
    <location>
        <begin position="51"/>
        <end position="70"/>
    </location>
</feature>
<name>A0A7Z7D022_9MICO</name>
<gene>
    <name evidence="2" type="ORF">SAMN04487751_1203</name>
</gene>
<accession>A0A7Z7D022</accession>
<reference evidence="2 3" key="1">
    <citation type="submission" date="2016-10" db="EMBL/GenBank/DDBJ databases">
        <authorList>
            <person name="Varghese N."/>
            <person name="Submissions S."/>
        </authorList>
    </citation>
    <scope>NUCLEOTIDE SEQUENCE [LARGE SCALE GENOMIC DNA]</scope>
    <source>
        <strain evidence="2 3">UNC380MFSha3.1</strain>
    </source>
</reference>
<dbReference type="AlphaFoldDB" id="A0A7Z7D022"/>
<evidence type="ECO:0000313" key="3">
    <source>
        <dbReference type="Proteomes" id="UP000198702"/>
    </source>
</evidence>
<comment type="caution">
    <text evidence="2">The sequence shown here is derived from an EMBL/GenBank/DDBJ whole genome shotgun (WGS) entry which is preliminary data.</text>
</comment>
<dbReference type="EMBL" id="FOQZ01000001">
    <property type="protein sequence ID" value="SFI33440.1"/>
    <property type="molecule type" value="Genomic_DNA"/>
</dbReference>
<sequence length="94" mass="10173">MSDMRRNPYYGNLLTVGGLALLLALMLMLIVAAETDYASYDREAVGELRAWSYLMVGIAAASFIGTLVLAGMRWTPRDGMPAAGADALERMPTD</sequence>
<keyword evidence="1" id="KW-0812">Transmembrane</keyword>
<feature type="transmembrane region" description="Helical" evidence="1">
    <location>
        <begin position="12"/>
        <end position="31"/>
    </location>
</feature>
<proteinExistence type="predicted"/>
<dbReference type="RefSeq" id="WP_028495704.1">
    <property type="nucleotide sequence ID" value="NZ_FOQZ01000001.1"/>
</dbReference>